<gene>
    <name evidence="2" type="ORF">AKJ09_02153</name>
</gene>
<dbReference type="KEGG" id="llu:AKJ09_02153"/>
<dbReference type="Proteomes" id="UP000064967">
    <property type="component" value="Chromosome"/>
</dbReference>
<evidence type="ECO:0000313" key="2">
    <source>
        <dbReference type="EMBL" id="AKU95489.1"/>
    </source>
</evidence>
<keyword evidence="3" id="KW-1185">Reference proteome</keyword>
<evidence type="ECO:0000259" key="1">
    <source>
        <dbReference type="PROSITE" id="PS51677"/>
    </source>
</evidence>
<accession>A0A0K1PQU4</accession>
<dbReference type="InterPro" id="IPR011330">
    <property type="entry name" value="Glyco_hydro/deAcase_b/a-brl"/>
</dbReference>
<name>A0A0K1PQU4_9BACT</name>
<dbReference type="InterPro" id="IPR002509">
    <property type="entry name" value="NODB_dom"/>
</dbReference>
<dbReference type="PANTHER" id="PTHR47561:SF1">
    <property type="entry name" value="POLYSACCHARIDE DEACETYLASE FAMILY PROTEIN (AFU_ORTHOLOGUE AFUA_6G05030)"/>
    <property type="match status" value="1"/>
</dbReference>
<dbReference type="InterPro" id="IPR045235">
    <property type="entry name" value="PuuE_HpPgdA-like"/>
</dbReference>
<sequence length="292" mass="32789">MSIDIEDWHQLVARRFSGRLPECSVNVETQTDQILEILDTCAIRATFFVLGLVARAKPELVRRISARGHEIASHGMIHVPLTQLDRARVRAELRDSKALLADVSGTNVVGFRAPEFSIVASNRWALDEIAAAGYRYDSSIYPIAHRRYGIRSFSRRPSRLQLASGPLWELPLGTVPTPFGNLPIAGGGYYRMLPTVVLECAMRLLAGRREHTMLYFHPYEFSTSRLSLEHDALPTSPDGRLMAEVWLALQAIGRHHLRNRAERAFRASRTIRSVDLVDELESTGLNHVSRAA</sequence>
<dbReference type="InterPro" id="IPR022560">
    <property type="entry name" value="DUF3473"/>
</dbReference>
<dbReference type="Pfam" id="PF01522">
    <property type="entry name" value="Polysacc_deac_1"/>
    <property type="match status" value="1"/>
</dbReference>
<dbReference type="PANTHER" id="PTHR47561">
    <property type="entry name" value="POLYSACCHARIDE DEACETYLASE FAMILY PROTEIN (AFU_ORTHOLOGUE AFUA_6G05030)"/>
    <property type="match status" value="1"/>
</dbReference>
<dbReference type="SUPFAM" id="SSF88713">
    <property type="entry name" value="Glycoside hydrolase/deacetylase"/>
    <property type="match status" value="1"/>
</dbReference>
<evidence type="ECO:0000313" key="3">
    <source>
        <dbReference type="Proteomes" id="UP000064967"/>
    </source>
</evidence>
<dbReference type="RefSeq" id="WP_169927410.1">
    <property type="nucleotide sequence ID" value="NZ_CP012333.1"/>
</dbReference>
<dbReference type="EMBL" id="CP012333">
    <property type="protein sequence ID" value="AKU95489.1"/>
    <property type="molecule type" value="Genomic_DNA"/>
</dbReference>
<dbReference type="GO" id="GO:0005975">
    <property type="term" value="P:carbohydrate metabolic process"/>
    <property type="evidence" value="ECO:0007669"/>
    <property type="project" value="InterPro"/>
</dbReference>
<organism evidence="2 3">
    <name type="scientific">Labilithrix luteola</name>
    <dbReference type="NCBI Taxonomy" id="1391654"/>
    <lineage>
        <taxon>Bacteria</taxon>
        <taxon>Pseudomonadati</taxon>
        <taxon>Myxococcota</taxon>
        <taxon>Polyangia</taxon>
        <taxon>Polyangiales</taxon>
        <taxon>Labilitrichaceae</taxon>
        <taxon>Labilithrix</taxon>
    </lineage>
</organism>
<dbReference type="STRING" id="1391654.AKJ09_02153"/>
<reference evidence="2 3" key="1">
    <citation type="submission" date="2015-08" db="EMBL/GenBank/DDBJ databases">
        <authorList>
            <person name="Babu N.S."/>
            <person name="Beckwith C.J."/>
            <person name="Beseler K.G."/>
            <person name="Brison A."/>
            <person name="Carone J.V."/>
            <person name="Caskin T.P."/>
            <person name="Diamond M."/>
            <person name="Durham M.E."/>
            <person name="Foxe J.M."/>
            <person name="Go M."/>
            <person name="Henderson B.A."/>
            <person name="Jones I.B."/>
            <person name="McGettigan J.A."/>
            <person name="Micheletti S.J."/>
            <person name="Nasrallah M.E."/>
            <person name="Ortiz D."/>
            <person name="Piller C.R."/>
            <person name="Privatt S.R."/>
            <person name="Schneider S.L."/>
            <person name="Sharp S."/>
            <person name="Smith T.C."/>
            <person name="Stanton J.D."/>
            <person name="Ullery H.E."/>
            <person name="Wilson R.J."/>
            <person name="Serrano M.G."/>
            <person name="Buck G."/>
            <person name="Lee V."/>
            <person name="Wang Y."/>
            <person name="Carvalho R."/>
            <person name="Voegtly L."/>
            <person name="Shi R."/>
            <person name="Duckworth R."/>
            <person name="Johnson A."/>
            <person name="Loviza R."/>
            <person name="Walstead R."/>
            <person name="Shah Z."/>
            <person name="Kiflezghi M."/>
            <person name="Wade K."/>
            <person name="Ball S.L."/>
            <person name="Bradley K.W."/>
            <person name="Asai D.J."/>
            <person name="Bowman C.A."/>
            <person name="Russell D.A."/>
            <person name="Pope W.H."/>
            <person name="Jacobs-Sera D."/>
            <person name="Hendrix R.W."/>
            <person name="Hatfull G.F."/>
        </authorList>
    </citation>
    <scope>NUCLEOTIDE SEQUENCE [LARGE SCALE GENOMIC DNA]</scope>
    <source>
        <strain evidence="2 3">DSM 27648</strain>
    </source>
</reference>
<dbReference type="GO" id="GO:0016810">
    <property type="term" value="F:hydrolase activity, acting on carbon-nitrogen (but not peptide) bonds"/>
    <property type="evidence" value="ECO:0007669"/>
    <property type="project" value="InterPro"/>
</dbReference>
<protein>
    <submittedName>
        <fullName evidence="2">Polysaccharide deacetylase</fullName>
    </submittedName>
</protein>
<dbReference type="PROSITE" id="PS51677">
    <property type="entry name" value="NODB"/>
    <property type="match status" value="1"/>
</dbReference>
<dbReference type="CDD" id="cd10941">
    <property type="entry name" value="CE4_PuuE_HpPgdA_like_2"/>
    <property type="match status" value="1"/>
</dbReference>
<feature type="domain" description="NodB homology" evidence="1">
    <location>
        <begin position="10"/>
        <end position="292"/>
    </location>
</feature>
<dbReference type="AlphaFoldDB" id="A0A0K1PQU4"/>
<proteinExistence type="predicted"/>
<dbReference type="Gene3D" id="3.20.20.370">
    <property type="entry name" value="Glycoside hydrolase/deacetylase"/>
    <property type="match status" value="1"/>
</dbReference>
<dbReference type="Pfam" id="PF11959">
    <property type="entry name" value="DUF3473"/>
    <property type="match status" value="1"/>
</dbReference>